<dbReference type="FunFam" id="1.25.40.10:FF:000470">
    <property type="entry name" value="Pentatricopeptide repeat-containing protein At5g66520"/>
    <property type="match status" value="1"/>
</dbReference>
<name>A0A1U8AU07_NELNU</name>
<dbReference type="InterPro" id="IPR011990">
    <property type="entry name" value="TPR-like_helical_dom_sf"/>
</dbReference>
<keyword evidence="4" id="KW-1185">Reference proteome</keyword>
<dbReference type="Pfam" id="PF01535">
    <property type="entry name" value="PPR"/>
    <property type="match status" value="4"/>
</dbReference>
<proteinExistence type="predicted"/>
<dbReference type="Pfam" id="PF14432">
    <property type="entry name" value="DYW_deaminase"/>
    <property type="match status" value="1"/>
</dbReference>
<reference evidence="5" key="1">
    <citation type="submission" date="2025-08" db="UniProtKB">
        <authorList>
            <consortium name="RefSeq"/>
        </authorList>
    </citation>
    <scope>IDENTIFICATION</scope>
</reference>
<dbReference type="KEGG" id="nnu:104603912"/>
<dbReference type="InterPro" id="IPR046960">
    <property type="entry name" value="PPR_At4g14850-like_plant"/>
</dbReference>
<dbReference type="InterPro" id="IPR046848">
    <property type="entry name" value="E_motif"/>
</dbReference>
<dbReference type="GO" id="GO:0003723">
    <property type="term" value="F:RNA binding"/>
    <property type="evidence" value="ECO:0007669"/>
    <property type="project" value="InterPro"/>
</dbReference>
<feature type="repeat" description="PPR" evidence="2">
    <location>
        <begin position="241"/>
        <end position="275"/>
    </location>
</feature>
<dbReference type="InterPro" id="IPR032867">
    <property type="entry name" value="DYW_dom"/>
</dbReference>
<protein>
    <submittedName>
        <fullName evidence="5">Pentatricopeptide repeat-containing protein At5g66520-like</fullName>
    </submittedName>
</protein>
<sequence length="651" mass="72191">MLITVHSLGRSTHKCPTISLSSCNFLLSFPAQNSISHYSSTTTPHSLLSILPPCPSVQQVKQVHAHIVAAGLAGNHTIMGHLLSALALSPSTSSDYPCEIFRRIGNPNIFAANNMIRCLAKGKLPRDSLLLYADMMRSNLLPNNYTFPFVLQACSKALAIAEGTQIHAHVVKLGFTEDIYIRNALIHFYSACHKTESSRQVFDENPQCCDLVTWNAILATHARGGQIDIAEKLFGEMPDRDVISWSTMIVGYVQGGYLEKGLECFREMREKGLFPNEAILVTVLSASAQLGLLEHGQLIHSTIESLNFPMSVSLSTALIDMYAKCGCIEQSRQIFSKMPQRDVWTWNVMICGLASHGLGNEALAMFENLRGEGLQPVNVTFVGVLNACSRAGLVDKGKHYFRLMTEDYGITPEMEHYGCMVDLLGRAGYVADALELIEKMTIQPDPVLWGTLLAACKIHGLVELGETIGKKLIKLEPTHDGYYVLLAGIYAKANKWEDVVRVRRLMVDRGTSKVAGWSLIEAQGKVHQFIAGDREHERSSEIYMMLEVIDGRLAEVGYSPDISPVLHDIGEEEKAIVIKEHSERLAIAFGLLVTETGNCIRIVKNLRVCEDCHKVSKLISKVFEREIIVRDVSRFHHFKDGSDENNGLNVL</sequence>
<feature type="repeat" description="PPR" evidence="2">
    <location>
        <begin position="342"/>
        <end position="376"/>
    </location>
</feature>
<evidence type="ECO:0000313" key="4">
    <source>
        <dbReference type="Proteomes" id="UP000189703"/>
    </source>
</evidence>
<dbReference type="OrthoDB" id="1654150at2759"/>
<dbReference type="Pfam" id="PF20431">
    <property type="entry name" value="E_motif"/>
    <property type="match status" value="1"/>
</dbReference>
<dbReference type="Pfam" id="PF13041">
    <property type="entry name" value="PPR_2"/>
    <property type="match status" value="1"/>
</dbReference>
<gene>
    <name evidence="5" type="primary">LOC104603912</name>
</gene>
<dbReference type="GeneID" id="104603912"/>
<dbReference type="OMA" id="IRCFAKS"/>
<evidence type="ECO:0000256" key="2">
    <source>
        <dbReference type="PROSITE-ProRule" id="PRU00708"/>
    </source>
</evidence>
<organism evidence="4 5">
    <name type="scientific">Nelumbo nucifera</name>
    <name type="common">Sacred lotus</name>
    <dbReference type="NCBI Taxonomy" id="4432"/>
    <lineage>
        <taxon>Eukaryota</taxon>
        <taxon>Viridiplantae</taxon>
        <taxon>Streptophyta</taxon>
        <taxon>Embryophyta</taxon>
        <taxon>Tracheophyta</taxon>
        <taxon>Spermatophyta</taxon>
        <taxon>Magnoliopsida</taxon>
        <taxon>Proteales</taxon>
        <taxon>Nelumbonaceae</taxon>
        <taxon>Nelumbo</taxon>
    </lineage>
</organism>
<dbReference type="RefSeq" id="XP_010266378.1">
    <property type="nucleotide sequence ID" value="XM_010268076.2"/>
</dbReference>
<dbReference type="PANTHER" id="PTHR47926:SF367">
    <property type="entry name" value="DYW DOMAIN-CONTAINING PROTEIN"/>
    <property type="match status" value="1"/>
</dbReference>
<evidence type="ECO:0000256" key="1">
    <source>
        <dbReference type="ARBA" id="ARBA00022737"/>
    </source>
</evidence>
<dbReference type="GO" id="GO:0008270">
    <property type="term" value="F:zinc ion binding"/>
    <property type="evidence" value="ECO:0007669"/>
    <property type="project" value="InterPro"/>
</dbReference>
<accession>A0A1U8AU07</accession>
<dbReference type="Proteomes" id="UP000189703">
    <property type="component" value="Unplaced"/>
</dbReference>
<feature type="domain" description="DYW" evidence="3">
    <location>
        <begin position="557"/>
        <end position="642"/>
    </location>
</feature>
<dbReference type="AlphaFoldDB" id="A0A1U8AU07"/>
<dbReference type="FunFam" id="1.25.40.10:FF:000242">
    <property type="entry name" value="Pentatricopeptide repeat-containing protein"/>
    <property type="match status" value="1"/>
</dbReference>
<dbReference type="InterPro" id="IPR002885">
    <property type="entry name" value="PPR_rpt"/>
</dbReference>
<keyword evidence="1" id="KW-0677">Repeat</keyword>
<dbReference type="PANTHER" id="PTHR47926">
    <property type="entry name" value="PENTATRICOPEPTIDE REPEAT-CONTAINING PROTEIN"/>
    <property type="match status" value="1"/>
</dbReference>
<evidence type="ECO:0000313" key="5">
    <source>
        <dbReference type="RefSeq" id="XP_010266378.1"/>
    </source>
</evidence>
<dbReference type="PROSITE" id="PS51375">
    <property type="entry name" value="PPR"/>
    <property type="match status" value="4"/>
</dbReference>
<dbReference type="eggNOG" id="KOG4197">
    <property type="taxonomic scope" value="Eukaryota"/>
</dbReference>
<evidence type="ECO:0000259" key="3">
    <source>
        <dbReference type="Pfam" id="PF14432"/>
    </source>
</evidence>
<dbReference type="InParanoid" id="A0A1U8AU07"/>
<feature type="repeat" description="PPR" evidence="2">
    <location>
        <begin position="210"/>
        <end position="240"/>
    </location>
</feature>
<dbReference type="NCBIfam" id="TIGR00756">
    <property type="entry name" value="PPR"/>
    <property type="match status" value="5"/>
</dbReference>
<dbReference type="GO" id="GO:0009451">
    <property type="term" value="P:RNA modification"/>
    <property type="evidence" value="ECO:0007669"/>
    <property type="project" value="InterPro"/>
</dbReference>
<dbReference type="Gene3D" id="1.25.40.10">
    <property type="entry name" value="Tetratricopeptide repeat domain"/>
    <property type="match status" value="3"/>
</dbReference>
<feature type="repeat" description="PPR" evidence="2">
    <location>
        <begin position="108"/>
        <end position="142"/>
    </location>
</feature>